<dbReference type="CDD" id="cd11712">
    <property type="entry name" value="GINS_A_psf2"/>
    <property type="match status" value="1"/>
</dbReference>
<keyword evidence="5 7" id="KW-0235">DNA replication</keyword>
<dbReference type="GO" id="GO:0000727">
    <property type="term" value="P:double-strand break repair via break-induced replication"/>
    <property type="evidence" value="ECO:0007669"/>
    <property type="project" value="TreeGrafter"/>
</dbReference>
<protein>
    <recommendedName>
        <fullName evidence="4 7">DNA replication complex GINS protein PSF2</fullName>
    </recommendedName>
</protein>
<dbReference type="AlphaFoldDB" id="A0A1L0DQE1"/>
<reference evidence="10 11" key="1">
    <citation type="submission" date="2016-10" db="EMBL/GenBank/DDBJ databases">
        <authorList>
            <person name="de Groot N.N."/>
        </authorList>
    </citation>
    <scope>NUCLEOTIDE SEQUENCE [LARGE SCALE GENOMIC DNA]</scope>
    <source>
        <strain evidence="10 11">PYCC 4715</strain>
    </source>
</reference>
<dbReference type="InterPro" id="IPR021151">
    <property type="entry name" value="GINS_A"/>
</dbReference>
<comment type="similarity">
    <text evidence="2 7">Belongs to the GINS2/PSF2 family.</text>
</comment>
<dbReference type="Pfam" id="PF05916">
    <property type="entry name" value="Sld5"/>
    <property type="match status" value="1"/>
</dbReference>
<dbReference type="InterPro" id="IPR036224">
    <property type="entry name" value="GINS_bundle-like_dom_sf"/>
</dbReference>
<dbReference type="GO" id="GO:0006260">
    <property type="term" value="P:DNA replication"/>
    <property type="evidence" value="ECO:0007669"/>
    <property type="project" value="UniProtKB-KW"/>
</dbReference>
<evidence type="ECO:0000259" key="9">
    <source>
        <dbReference type="Pfam" id="PF25005"/>
    </source>
</evidence>
<gene>
    <name evidence="10" type="ORF">SAMEA4029009_CIC11G00000001715</name>
</gene>
<dbReference type="PANTHER" id="PTHR12772:SF0">
    <property type="entry name" value="DNA REPLICATION COMPLEX GINS PROTEIN PSF2"/>
    <property type="match status" value="1"/>
</dbReference>
<feature type="domain" description="DNA replication complex GINS protein PSF2 N-terminal" evidence="9">
    <location>
        <begin position="13"/>
        <end position="82"/>
    </location>
</feature>
<dbReference type="CDD" id="cd21694">
    <property type="entry name" value="GINS_B_Psf2"/>
    <property type="match status" value="1"/>
</dbReference>
<dbReference type="GO" id="GO:0000811">
    <property type="term" value="C:GINS complex"/>
    <property type="evidence" value="ECO:0007669"/>
    <property type="project" value="TreeGrafter"/>
</dbReference>
<evidence type="ECO:0000313" key="11">
    <source>
        <dbReference type="Proteomes" id="UP000182259"/>
    </source>
</evidence>
<comment type="subcellular location">
    <subcellularLocation>
        <location evidence="1 7">Nucleus</location>
    </subcellularLocation>
</comment>
<name>A0A1L0DQE1_9ASCO</name>
<evidence type="ECO:0000256" key="4">
    <source>
        <dbReference type="ARBA" id="ARBA00015139"/>
    </source>
</evidence>
<evidence type="ECO:0000256" key="6">
    <source>
        <dbReference type="ARBA" id="ARBA00023242"/>
    </source>
</evidence>
<dbReference type="SUPFAM" id="SSF160059">
    <property type="entry name" value="PriA/YqbF domain"/>
    <property type="match status" value="1"/>
</dbReference>
<dbReference type="InterPro" id="IPR056784">
    <property type="entry name" value="PSF2_N"/>
</dbReference>
<evidence type="ECO:0000256" key="5">
    <source>
        <dbReference type="ARBA" id="ARBA00022705"/>
    </source>
</evidence>
<dbReference type="EMBL" id="LT635770">
    <property type="protein sequence ID" value="SGZ58828.1"/>
    <property type="molecule type" value="Genomic_DNA"/>
</dbReference>
<dbReference type="Gene3D" id="1.20.58.1020">
    <property type="match status" value="1"/>
</dbReference>
<feature type="domain" description="GINS subunit" evidence="8">
    <location>
        <begin position="86"/>
        <end position="187"/>
    </location>
</feature>
<sequence length="210" mass="24523">MVLPKSMHQRLLPSEVQFLSENELITILPRYSMKRLDLIGVRYNFSDVRTDSKVAPLKAMRRMEVPLWVALILKAQDKCNIIPPGWLSYSYLKEKYEEEKRFADLFSDLPWNWLEISNIILAKASDDLTDSHSQLRSLIQDLREMRQLKARRGLRELNESNIQLHGLSLMEINEIRPFVLGIMGKLLQLHHSVRPEDVAPEDDDNESDLE</sequence>
<dbReference type="InterPro" id="IPR007257">
    <property type="entry name" value="GINS_Psf2"/>
</dbReference>
<dbReference type="FunFam" id="1.20.58.1020:FF:000001">
    <property type="entry name" value="DNA replication complex GINS protein PSF2"/>
    <property type="match status" value="1"/>
</dbReference>
<dbReference type="Proteomes" id="UP000182259">
    <property type="component" value="Chromosome VII"/>
</dbReference>
<evidence type="ECO:0000259" key="8">
    <source>
        <dbReference type="Pfam" id="PF05916"/>
    </source>
</evidence>
<dbReference type="SUPFAM" id="SSF158573">
    <property type="entry name" value="GINS helical bundle-like"/>
    <property type="match status" value="1"/>
</dbReference>
<comment type="subunit">
    <text evidence="3">Component of the GINS complex which is a heterotetramer of SLD5, PSF1, PSF2 and PSF3.</text>
</comment>
<evidence type="ECO:0000256" key="7">
    <source>
        <dbReference type="PIRNR" id="PIRNR028998"/>
    </source>
</evidence>
<evidence type="ECO:0000256" key="3">
    <source>
        <dbReference type="ARBA" id="ARBA00011352"/>
    </source>
</evidence>
<keyword evidence="6 7" id="KW-0539">Nucleus</keyword>
<dbReference type="Gene3D" id="3.40.5.50">
    <property type="match status" value="1"/>
</dbReference>
<dbReference type="PANTHER" id="PTHR12772">
    <property type="entry name" value="DNA REPLICATION COMPLEX GINS PROTEIN PSF2"/>
    <property type="match status" value="1"/>
</dbReference>
<evidence type="ECO:0000256" key="1">
    <source>
        <dbReference type="ARBA" id="ARBA00004123"/>
    </source>
</evidence>
<accession>A0A1L0DQE1</accession>
<organism evidence="10 11">
    <name type="scientific">Sungouiella intermedia</name>
    <dbReference type="NCBI Taxonomy" id="45354"/>
    <lineage>
        <taxon>Eukaryota</taxon>
        <taxon>Fungi</taxon>
        <taxon>Dikarya</taxon>
        <taxon>Ascomycota</taxon>
        <taxon>Saccharomycotina</taxon>
        <taxon>Pichiomycetes</taxon>
        <taxon>Metschnikowiaceae</taxon>
        <taxon>Sungouiella</taxon>
    </lineage>
</organism>
<proteinExistence type="inferred from homology"/>
<evidence type="ECO:0000256" key="2">
    <source>
        <dbReference type="ARBA" id="ARBA00010565"/>
    </source>
</evidence>
<dbReference type="PIRSF" id="PIRSF028998">
    <property type="entry name" value="GINS_Psf2_subgr"/>
    <property type="match status" value="1"/>
</dbReference>
<dbReference type="Pfam" id="PF25005">
    <property type="entry name" value="PSF2_N"/>
    <property type="match status" value="1"/>
</dbReference>
<evidence type="ECO:0000313" key="10">
    <source>
        <dbReference type="EMBL" id="SGZ58828.1"/>
    </source>
</evidence>